<dbReference type="Proteomes" id="UP001172083">
    <property type="component" value="Unassembled WGS sequence"/>
</dbReference>
<keyword evidence="7" id="KW-1133">Transmembrane helix</keyword>
<dbReference type="SUPFAM" id="SSF48452">
    <property type="entry name" value="TPR-like"/>
    <property type="match status" value="2"/>
</dbReference>
<evidence type="ECO:0000256" key="7">
    <source>
        <dbReference type="SAM" id="Phobius"/>
    </source>
</evidence>
<evidence type="ECO:0000256" key="5">
    <source>
        <dbReference type="ARBA" id="ARBA00038253"/>
    </source>
</evidence>
<comment type="similarity">
    <text evidence="5">Belongs to the Rap family.</text>
</comment>
<keyword evidence="3" id="KW-0677">Repeat</keyword>
<dbReference type="InterPro" id="IPR011990">
    <property type="entry name" value="TPR-like_helical_dom_sf"/>
</dbReference>
<organism evidence="8 9">
    <name type="scientific">Agaribacillus aureus</name>
    <dbReference type="NCBI Taxonomy" id="3051825"/>
    <lineage>
        <taxon>Bacteria</taxon>
        <taxon>Pseudomonadati</taxon>
        <taxon>Bacteroidota</taxon>
        <taxon>Cytophagia</taxon>
        <taxon>Cytophagales</taxon>
        <taxon>Splendidivirgaceae</taxon>
        <taxon>Agaribacillus</taxon>
    </lineage>
</organism>
<gene>
    <name evidence="8" type="ORF">QQ020_35070</name>
</gene>
<dbReference type="InterPro" id="IPR051476">
    <property type="entry name" value="Bac_ResReg_Asp_Phosphatase"/>
</dbReference>
<dbReference type="Pfam" id="PF13424">
    <property type="entry name" value="TPR_12"/>
    <property type="match status" value="1"/>
</dbReference>
<evidence type="ECO:0000256" key="4">
    <source>
        <dbReference type="ARBA" id="ARBA00022803"/>
    </source>
</evidence>
<dbReference type="RefSeq" id="WP_346762685.1">
    <property type="nucleotide sequence ID" value="NZ_JAUJEB010000015.1"/>
</dbReference>
<protein>
    <submittedName>
        <fullName evidence="8">Tetratricopeptide repeat protein</fullName>
    </submittedName>
</protein>
<evidence type="ECO:0000256" key="2">
    <source>
        <dbReference type="ARBA" id="ARBA00022490"/>
    </source>
</evidence>
<keyword evidence="7" id="KW-0812">Transmembrane</keyword>
<keyword evidence="2" id="KW-0963">Cytoplasm</keyword>
<evidence type="ECO:0000256" key="6">
    <source>
        <dbReference type="PROSITE-ProRule" id="PRU00339"/>
    </source>
</evidence>
<accession>A0ABT8LHR4</accession>
<evidence type="ECO:0000256" key="1">
    <source>
        <dbReference type="ARBA" id="ARBA00004496"/>
    </source>
</evidence>
<evidence type="ECO:0000313" key="9">
    <source>
        <dbReference type="Proteomes" id="UP001172083"/>
    </source>
</evidence>
<dbReference type="InterPro" id="IPR019734">
    <property type="entry name" value="TPR_rpt"/>
</dbReference>
<evidence type="ECO:0000256" key="3">
    <source>
        <dbReference type="ARBA" id="ARBA00022737"/>
    </source>
</evidence>
<dbReference type="PANTHER" id="PTHR46630:SF1">
    <property type="entry name" value="TETRATRICOPEPTIDE REPEAT PROTEIN 29"/>
    <property type="match status" value="1"/>
</dbReference>
<dbReference type="Pfam" id="PF13374">
    <property type="entry name" value="TPR_10"/>
    <property type="match status" value="1"/>
</dbReference>
<dbReference type="PANTHER" id="PTHR46630">
    <property type="entry name" value="TETRATRICOPEPTIDE REPEAT PROTEIN 29"/>
    <property type="match status" value="1"/>
</dbReference>
<feature type="repeat" description="TPR" evidence="6">
    <location>
        <begin position="253"/>
        <end position="286"/>
    </location>
</feature>
<name>A0ABT8LHR4_9BACT</name>
<dbReference type="EMBL" id="JAUJEB010000015">
    <property type="protein sequence ID" value="MDN5217349.1"/>
    <property type="molecule type" value="Genomic_DNA"/>
</dbReference>
<proteinExistence type="inferred from homology"/>
<sequence length="489" mass="55975">MNTFKRLSGLCLYINPRLMGLLHRILGAALILIISGNVSADPALTENLPVREQVQRLKTYIHKISKSEVDSTILYAEQLRQIAMKSGDKTSEIEALQYLARAYRTKDQLGESIRHYYALENACQNAKDIKGLGTAYFNMGKIFARARQYDEGIHYMALAVTNYRASGQPYKVSGALYEMSYYYIEKQSLPKAADLLREAMAVCPSDSVRRFSMIYNQMGWIVKDQGDLAGARQWYRNALSVLEDRDRSPKKEAIACNNIGESYFLEGRYDSAAWYLERALALKKRLHNVESSLETLTLLGKLAYRRSDIPLALRWLSRGLDMVDPTRLSGKVGETLTLVTTIAHDPKHGELVSRDMLKRCMDIQRQQFKALEDLKEVFYELASKKDLQVGQSRYAHQQEANHLLASLATNEYKYTGTLALFVLLLLAVFLWGRKLKQADRDRLQDKNKFVKELMKEYDYKIIQLQIIKAEYDEIINKLQGDQSAGKEVL</sequence>
<dbReference type="SMART" id="SM00028">
    <property type="entry name" value="TPR"/>
    <property type="match status" value="6"/>
</dbReference>
<dbReference type="Gene3D" id="1.25.40.10">
    <property type="entry name" value="Tetratricopeptide repeat domain"/>
    <property type="match status" value="2"/>
</dbReference>
<comment type="subcellular location">
    <subcellularLocation>
        <location evidence="1">Cytoplasm</location>
    </subcellularLocation>
</comment>
<keyword evidence="9" id="KW-1185">Reference proteome</keyword>
<feature type="transmembrane region" description="Helical" evidence="7">
    <location>
        <begin position="414"/>
        <end position="432"/>
    </location>
</feature>
<dbReference type="PROSITE" id="PS50005">
    <property type="entry name" value="TPR"/>
    <property type="match status" value="1"/>
</dbReference>
<evidence type="ECO:0000313" key="8">
    <source>
        <dbReference type="EMBL" id="MDN5217349.1"/>
    </source>
</evidence>
<reference evidence="8" key="1">
    <citation type="submission" date="2023-06" db="EMBL/GenBank/DDBJ databases">
        <title>Genomic of Agaribacillus aureum.</title>
        <authorList>
            <person name="Wang G."/>
        </authorList>
    </citation>
    <scope>NUCLEOTIDE SEQUENCE</scope>
    <source>
        <strain evidence="8">BMA12</strain>
    </source>
</reference>
<keyword evidence="7" id="KW-0472">Membrane</keyword>
<keyword evidence="4 6" id="KW-0802">TPR repeat</keyword>
<comment type="caution">
    <text evidence="8">The sequence shown here is derived from an EMBL/GenBank/DDBJ whole genome shotgun (WGS) entry which is preliminary data.</text>
</comment>